<dbReference type="EMBL" id="FONR01000010">
    <property type="protein sequence ID" value="SFF68984.1"/>
    <property type="molecule type" value="Genomic_DNA"/>
</dbReference>
<dbReference type="AlphaFoldDB" id="A0A1I2KPQ7"/>
<evidence type="ECO:0000313" key="1">
    <source>
        <dbReference type="EMBL" id="SFF68984.1"/>
    </source>
</evidence>
<dbReference type="RefSeq" id="WP_256258476.1">
    <property type="nucleotide sequence ID" value="NZ_FONR01000010.1"/>
</dbReference>
<sequence>MNTDFGPATVTTDANGCRAESRTVRLHSGRRTETGFALTGN</sequence>
<protein>
    <submittedName>
        <fullName evidence="1">Uncharacterized protein</fullName>
    </submittedName>
</protein>
<evidence type="ECO:0000313" key="2">
    <source>
        <dbReference type="Proteomes" id="UP000181942"/>
    </source>
</evidence>
<accession>A0A1I2KPQ7</accession>
<dbReference type="Proteomes" id="UP000181942">
    <property type="component" value="Unassembled WGS sequence"/>
</dbReference>
<name>A0A1I2KPQ7_9ACTN</name>
<reference evidence="1 2" key="1">
    <citation type="submission" date="2016-10" db="EMBL/GenBank/DDBJ databases">
        <authorList>
            <person name="de Groot N.N."/>
        </authorList>
    </citation>
    <scope>NUCLEOTIDE SEQUENCE [LARGE SCALE GENOMIC DNA]</scope>
    <source>
        <strain evidence="1 2">OK461</strain>
    </source>
</reference>
<organism evidence="1 2">
    <name type="scientific">Streptomyces mirabilis</name>
    <dbReference type="NCBI Taxonomy" id="68239"/>
    <lineage>
        <taxon>Bacteria</taxon>
        <taxon>Bacillati</taxon>
        <taxon>Actinomycetota</taxon>
        <taxon>Actinomycetes</taxon>
        <taxon>Kitasatosporales</taxon>
        <taxon>Streptomycetaceae</taxon>
        <taxon>Streptomyces</taxon>
    </lineage>
</organism>
<proteinExistence type="predicted"/>
<gene>
    <name evidence="1" type="ORF">SAMN02787118_110334</name>
</gene>